<feature type="region of interest" description="Disordered" evidence="3">
    <location>
        <begin position="1242"/>
        <end position="1267"/>
    </location>
</feature>
<evidence type="ECO:0000256" key="3">
    <source>
        <dbReference type="SAM" id="MobiDB-lite"/>
    </source>
</evidence>
<keyword evidence="2" id="KW-0539">Nucleus</keyword>
<organism evidence="5 6">
    <name type="scientific">Carnegiea gigantea</name>
    <dbReference type="NCBI Taxonomy" id="171969"/>
    <lineage>
        <taxon>Eukaryota</taxon>
        <taxon>Viridiplantae</taxon>
        <taxon>Streptophyta</taxon>
        <taxon>Embryophyta</taxon>
        <taxon>Tracheophyta</taxon>
        <taxon>Spermatophyta</taxon>
        <taxon>Magnoliopsida</taxon>
        <taxon>eudicotyledons</taxon>
        <taxon>Gunneridae</taxon>
        <taxon>Pentapetalae</taxon>
        <taxon>Caryophyllales</taxon>
        <taxon>Cactineae</taxon>
        <taxon>Cactaceae</taxon>
        <taxon>Cactoideae</taxon>
        <taxon>Echinocereeae</taxon>
        <taxon>Carnegiea</taxon>
    </lineage>
</organism>
<dbReference type="Pfam" id="PF25793">
    <property type="entry name" value="WHD_2nd_NFRKB"/>
    <property type="match status" value="1"/>
</dbReference>
<evidence type="ECO:0000259" key="4">
    <source>
        <dbReference type="PROSITE" id="PS51916"/>
    </source>
</evidence>
<keyword evidence="6" id="KW-1185">Reference proteome</keyword>
<evidence type="ECO:0000256" key="1">
    <source>
        <dbReference type="ARBA" id="ARBA00004123"/>
    </source>
</evidence>
<evidence type="ECO:0000313" key="6">
    <source>
        <dbReference type="Proteomes" id="UP001153076"/>
    </source>
</evidence>
<proteinExistence type="predicted"/>
<feature type="region of interest" description="Disordered" evidence="3">
    <location>
        <begin position="502"/>
        <end position="598"/>
    </location>
</feature>
<gene>
    <name evidence="5" type="ORF">Cgig2_003997</name>
</gene>
<dbReference type="InterPro" id="IPR044867">
    <property type="entry name" value="DEUBAD_dom"/>
</dbReference>
<dbReference type="OrthoDB" id="70874at2759"/>
<feature type="domain" description="DEUBAD" evidence="4">
    <location>
        <begin position="86"/>
        <end position="199"/>
    </location>
</feature>
<name>A0A9Q1K9J0_9CARY</name>
<sequence>MAIEKNYVKAPASRFDSEYSMGSRSRESLSSDEDDELHRRNSVDSEDDDEYDDADSGAGSDDFDLLELGETRSEFCQVGDQTCSIPFELYDLPDLHGVLSLEVWNDCLTEEERFSLTKYLPDMDEETFMCTLKELFEGSNFHFGSPITKLFQMLKGGLCEPRVSLYRQGLSFFQKHQHYHLLRKHHDSIVTTLLQMRDAWKNCKGYSIEEKLRVLNIVRSQKSLMGERNDDMDSDSSGREESGEVLWSKRNGRCIGQKTGHDLMYGGSPGFDAFSQGTLAGVDPVRYGKKNPKGLLKLAGSKTDSLNELAPGVQSRHYGYQGIKAGAHGSDLAVPRVGKASIYDAFTGRQMRDQMGSSDAKREMMYDMGSQREWNVAHCNTLDRGRPFKRGKKNEIFRDDVYDLDTSYSSLPLSVNGDFTGHGRNLTINQLSDIKVLTAKPSNMRAVYDLTKNAKYVDPVYEGQIRSTNGRAKQTALKGNLGDFPDADEPYWRREPMGETYLAEPPFDYEHGDVSSRKKMSRELSDSRRRPVQAPQHQADDRIYHPKKRTKLLHENTGGNSMRNGGSTVIPLNGGKMFHGDEETESDSSDQLEQEDDSPLIMTKLALRGRLENSRSSLARSVFDRKKEKRTKKDVKESVLITDGMLPMSSSGGDFGRHMQMPDIEAYSSKMRQKVKMQHPEIFQDFSSGMPDGGYGGLRSSPTKSSKSLADRLGRNGQLQAELGGRFPISVNNMTSPVDKRQKGNISHDYSLHRSKYLPDYTMEEGGGLFESDPMRDGVGSLDITLTGLMSSVKKQKGTAVPMEIDGQEAADYRQSRPQLVESVSSRKRIKKRLDAGSGSPDAGIAELPVAEVGMADLELELKPPKKSFTLITPTIHTGFSFSIIHLLSAVRMALITPNPEDSLEVEKHKNVGGRSQDANAKHELNGSLEQLDVNKSAHLEQRNTPSLTVQEIVNRVKSNPGDPCILETQEPLQDLVRGVLKIFSSRTAPLGAKGWKPLVCYEKSTKSWSWTGPTPESSADLDTLEEVTSPDAWRIPHKMLVKLVDSFANWLKSGQETLQQIGSLPPPPLELTQLNYDEKERFRDLRAQKSLITIQKSSEEVKAYFRKEEHLRYAVPDRAFSYTAADGKKSIVAPLRRCGGKPTSKARDHFMLKPDRPPHVTVLCLVRDAAARLPGSIGTRADVCTLLRDSQYIVDTVSDAQVNQVVSGALDRLHYERDPCVQFDGERKLWVYLHREREEEDFEDDGTSSTKKWKRQKKDASEQDDQVTVACHGTGEATGFDLSSDLNVEPSGANNETILGAIGDDSGHRTEDDGKAGLSNMMIISLSFSVVFRWYGPWHLCGCKNDFGYRFHSQFGVVKFKEATSSLLVSDEEKEDSSLHQLDFLVKPSKIMYVI</sequence>
<comment type="caution">
    <text evidence="5">The sequence shown here is derived from an EMBL/GenBank/DDBJ whole genome shotgun (WGS) entry which is preliminary data.</text>
</comment>
<dbReference type="InterPro" id="IPR057748">
    <property type="entry name" value="NFRKB_WH_2"/>
</dbReference>
<feature type="compositionally biased region" description="Acidic residues" evidence="3">
    <location>
        <begin position="44"/>
        <end position="63"/>
    </location>
</feature>
<feature type="compositionally biased region" description="Acidic residues" evidence="3">
    <location>
        <begin position="582"/>
        <end position="598"/>
    </location>
</feature>
<dbReference type="CDD" id="cd21865">
    <property type="entry name" value="DEUBAD_NFRKB"/>
    <property type="match status" value="1"/>
</dbReference>
<dbReference type="EMBL" id="JAKOGI010000205">
    <property type="protein sequence ID" value="KAJ8439931.1"/>
    <property type="molecule type" value="Genomic_DNA"/>
</dbReference>
<dbReference type="PANTHER" id="PTHR13052">
    <property type="entry name" value="NFRKB-RELATED"/>
    <property type="match status" value="1"/>
</dbReference>
<dbReference type="PANTHER" id="PTHR13052:SF0">
    <property type="entry name" value="DNA-BINDING PROTEIN-LIKE"/>
    <property type="match status" value="1"/>
</dbReference>
<feature type="region of interest" description="Disordered" evidence="3">
    <location>
        <begin position="689"/>
        <end position="710"/>
    </location>
</feature>
<feature type="compositionally biased region" description="Basic and acidic residues" evidence="3">
    <location>
        <begin position="508"/>
        <end position="529"/>
    </location>
</feature>
<dbReference type="GO" id="GO:0031011">
    <property type="term" value="C:Ino80 complex"/>
    <property type="evidence" value="ECO:0007669"/>
    <property type="project" value="InterPro"/>
</dbReference>
<dbReference type="PROSITE" id="PS51916">
    <property type="entry name" value="DEUBAD"/>
    <property type="match status" value="1"/>
</dbReference>
<evidence type="ECO:0000313" key="5">
    <source>
        <dbReference type="EMBL" id="KAJ8439931.1"/>
    </source>
</evidence>
<feature type="compositionally biased region" description="Polar residues" evidence="3">
    <location>
        <begin position="557"/>
        <end position="567"/>
    </location>
</feature>
<protein>
    <recommendedName>
        <fullName evidence="4">DEUBAD domain-containing protein</fullName>
    </recommendedName>
</protein>
<evidence type="ECO:0000256" key="2">
    <source>
        <dbReference type="ARBA" id="ARBA00023242"/>
    </source>
</evidence>
<dbReference type="InterPro" id="IPR024867">
    <property type="entry name" value="NFRKB"/>
</dbReference>
<comment type="subcellular location">
    <subcellularLocation>
        <location evidence="1">Nucleus</location>
    </subcellularLocation>
</comment>
<feature type="region of interest" description="Disordered" evidence="3">
    <location>
        <begin position="13"/>
        <end position="63"/>
    </location>
</feature>
<reference evidence="5" key="1">
    <citation type="submission" date="2022-04" db="EMBL/GenBank/DDBJ databases">
        <title>Carnegiea gigantea Genome sequencing and assembly v2.</title>
        <authorList>
            <person name="Copetti D."/>
            <person name="Sanderson M.J."/>
            <person name="Burquez A."/>
            <person name="Wojciechowski M.F."/>
        </authorList>
    </citation>
    <scope>NUCLEOTIDE SEQUENCE</scope>
    <source>
        <strain evidence="5">SGP5-SGP5p</strain>
        <tissue evidence="5">Aerial part</tissue>
    </source>
</reference>
<dbReference type="Proteomes" id="UP001153076">
    <property type="component" value="Unassembled WGS sequence"/>
</dbReference>
<accession>A0A9Q1K9J0</accession>